<gene>
    <name evidence="17" type="ORF">SELO1098_LOCUS14614</name>
</gene>
<dbReference type="InterPro" id="IPR026504">
    <property type="entry name" value="MNS1"/>
</dbReference>
<feature type="domain" description="Trichohyalin-plectin-homology" evidence="16">
    <location>
        <begin position="139"/>
        <end position="490"/>
    </location>
</feature>
<dbReference type="InterPro" id="IPR043597">
    <property type="entry name" value="TPH_dom"/>
</dbReference>
<evidence type="ECO:0000256" key="5">
    <source>
        <dbReference type="ARBA" id="ARBA00022490"/>
    </source>
</evidence>
<protein>
    <recommendedName>
        <fullName evidence="4">Meiosis-specific nuclear structural protein 1</fullName>
    </recommendedName>
</protein>
<evidence type="ECO:0000256" key="12">
    <source>
        <dbReference type="ARBA" id="ARBA00023273"/>
    </source>
</evidence>
<keyword evidence="6" id="KW-0282">Flagellum</keyword>
<comment type="similarity">
    <text evidence="3">Belongs to the MNS1 family.</text>
</comment>
<keyword evidence="5" id="KW-0963">Cytoplasm</keyword>
<keyword evidence="7 14" id="KW-0175">Coiled coil</keyword>
<dbReference type="GO" id="GO:0051321">
    <property type="term" value="P:meiotic cell cycle"/>
    <property type="evidence" value="ECO:0007669"/>
    <property type="project" value="UniProtKB-KW"/>
</dbReference>
<keyword evidence="9" id="KW-0206">Cytoskeleton</keyword>
<evidence type="ECO:0000256" key="11">
    <source>
        <dbReference type="ARBA" id="ARBA00023254"/>
    </source>
</evidence>
<feature type="region of interest" description="Disordered" evidence="15">
    <location>
        <begin position="1"/>
        <end position="32"/>
    </location>
</feature>
<reference evidence="17" key="1">
    <citation type="submission" date="2021-01" db="EMBL/GenBank/DDBJ databases">
        <authorList>
            <person name="Corre E."/>
            <person name="Pelletier E."/>
            <person name="Niang G."/>
            <person name="Scheremetjew M."/>
            <person name="Finn R."/>
            <person name="Kale V."/>
            <person name="Holt S."/>
            <person name="Cochrane G."/>
            <person name="Meng A."/>
            <person name="Brown T."/>
            <person name="Cohen L."/>
        </authorList>
    </citation>
    <scope>NUCLEOTIDE SEQUENCE</scope>
    <source>
        <strain evidence="17">CCAP 955/1</strain>
    </source>
</reference>
<evidence type="ECO:0000256" key="1">
    <source>
        <dbReference type="ARBA" id="ARBA00004123"/>
    </source>
</evidence>
<organism evidence="17">
    <name type="scientific">Spumella elongata</name>
    <dbReference type="NCBI Taxonomy" id="89044"/>
    <lineage>
        <taxon>Eukaryota</taxon>
        <taxon>Sar</taxon>
        <taxon>Stramenopiles</taxon>
        <taxon>Ochrophyta</taxon>
        <taxon>Chrysophyceae</taxon>
        <taxon>Chromulinales</taxon>
        <taxon>Chromulinaceae</taxon>
        <taxon>Spumella</taxon>
    </lineage>
</organism>
<evidence type="ECO:0000256" key="2">
    <source>
        <dbReference type="ARBA" id="ARBA00004611"/>
    </source>
</evidence>
<name>A0A7S3M775_9STRA</name>
<dbReference type="PANTHER" id="PTHR19265:SF0">
    <property type="entry name" value="MEIOSIS-SPECIFIC NUCLEAR STRUCTURAL PROTEIN 1"/>
    <property type="match status" value="1"/>
</dbReference>
<proteinExistence type="inferred from homology"/>
<evidence type="ECO:0000256" key="15">
    <source>
        <dbReference type="SAM" id="MobiDB-lite"/>
    </source>
</evidence>
<keyword evidence="11" id="KW-0469">Meiosis</keyword>
<evidence type="ECO:0000256" key="3">
    <source>
        <dbReference type="ARBA" id="ARBA00009158"/>
    </source>
</evidence>
<feature type="compositionally biased region" description="Basic and acidic residues" evidence="15">
    <location>
        <begin position="412"/>
        <end position="422"/>
    </location>
</feature>
<evidence type="ECO:0000256" key="10">
    <source>
        <dbReference type="ARBA" id="ARBA00023242"/>
    </source>
</evidence>
<evidence type="ECO:0000313" key="17">
    <source>
        <dbReference type="EMBL" id="CAE0285773.1"/>
    </source>
</evidence>
<evidence type="ECO:0000256" key="6">
    <source>
        <dbReference type="ARBA" id="ARBA00022846"/>
    </source>
</evidence>
<accession>A0A7S3M775</accession>
<feature type="region of interest" description="Disordered" evidence="15">
    <location>
        <begin position="412"/>
        <end position="439"/>
    </location>
</feature>
<dbReference type="AlphaFoldDB" id="A0A7S3M775"/>
<dbReference type="PANTHER" id="PTHR19265">
    <property type="entry name" value="MEIOSIS-SPECIFIC NUCLEAR STRUCTURAL PROTEIN 1"/>
    <property type="match status" value="1"/>
</dbReference>
<evidence type="ECO:0000259" key="16">
    <source>
        <dbReference type="Pfam" id="PF13868"/>
    </source>
</evidence>
<dbReference type="Pfam" id="PF13868">
    <property type="entry name" value="TPH"/>
    <property type="match status" value="1"/>
</dbReference>
<evidence type="ECO:0000256" key="13">
    <source>
        <dbReference type="ARBA" id="ARBA00046114"/>
    </source>
</evidence>
<comment type="function">
    <text evidence="13">Microtubule inner protein (MIP) part of the dynein-decorated doublet microtubules (DMTs) in cilia axoneme, which is required for motile cilia beating. May play a role in the control of meiotic division and germ cell differentiation through regulation of pairing and recombination during meiosis. Required for sperm flagella assembly. May play a role in the assembly and function of the outer dynein arm-docking complex (ODA-DC). ODA-DC mediates outer dynein arms (ODA) binding onto the axonemal doublet microtubules.</text>
</comment>
<comment type="subcellular location">
    <subcellularLocation>
        <location evidence="2">Cytoplasm</location>
        <location evidence="2">Cytoskeleton</location>
        <location evidence="2">Flagellum axoneme</location>
    </subcellularLocation>
    <subcellularLocation>
        <location evidence="1">Nucleus</location>
    </subcellularLocation>
</comment>
<keyword evidence="12" id="KW-0966">Cell projection</keyword>
<evidence type="ECO:0000256" key="8">
    <source>
        <dbReference type="ARBA" id="ARBA00023069"/>
    </source>
</evidence>
<evidence type="ECO:0000256" key="9">
    <source>
        <dbReference type="ARBA" id="ARBA00023212"/>
    </source>
</evidence>
<sequence length="533" mass="63647">MEIAEKQEHSTAYIGSIETNPKMRQGHHSRPVRISAESVEKNIRQQRDLESQRQNLEVFAKENANLVSSAKAQSKIELQRRLTAQTICRNEQAFEENLKRNQYEQKFKELTISQNQALASEIDKDTADAERKRREIQQICEESPELRELERVLKIAYLNKERASQLEEKIAIANREQERIQAIEDQMEYDRIRAIRHESEKDHVKKAMFDDQRQVLQRQIDEKKQQLLAARRQMEEEKHMVDDIVARINAEDESNYRVRKEKQEATARMVKAFEEQRQRELAAARQAAKEEEERILSYNKGVEARNEGVAAKKQAKRDEEDRILAQIVEETERQRKEQEEFNELRDMLWEEELEAKRNEEARSRAQRAHQMRQEMMDANSRMMVTKEEMRRQEIENEARLVAIMRQKFAEDEARERAEEENRRQHKQQHMGAIARQRDERKYMYEKEREAEAAQREENAQREAYRLHVIQEARKRLLEEHAAKLEGYVPNKAFGNKEEYEHFQRAAAQAQYQQTQQRNHDQGQRPTNGRAIIY</sequence>
<evidence type="ECO:0000256" key="14">
    <source>
        <dbReference type="SAM" id="Coils"/>
    </source>
</evidence>
<feature type="coiled-coil region" evidence="14">
    <location>
        <begin position="327"/>
        <end position="395"/>
    </location>
</feature>
<keyword evidence="10" id="KW-0539">Nucleus</keyword>
<dbReference type="EMBL" id="HBIC01029035">
    <property type="protein sequence ID" value="CAE0285773.1"/>
    <property type="molecule type" value="Transcribed_RNA"/>
</dbReference>
<feature type="compositionally biased region" description="Low complexity" evidence="15">
    <location>
        <begin position="504"/>
        <end position="516"/>
    </location>
</feature>
<feature type="region of interest" description="Disordered" evidence="15">
    <location>
        <begin position="503"/>
        <end position="533"/>
    </location>
</feature>
<dbReference type="GO" id="GO:0005634">
    <property type="term" value="C:nucleus"/>
    <property type="evidence" value="ECO:0007669"/>
    <property type="project" value="UniProtKB-SubCell"/>
</dbReference>
<feature type="coiled-coil region" evidence="14">
    <location>
        <begin position="115"/>
        <end position="240"/>
    </location>
</feature>
<evidence type="ECO:0000256" key="7">
    <source>
        <dbReference type="ARBA" id="ARBA00023054"/>
    </source>
</evidence>
<keyword evidence="8" id="KW-0969">Cilium</keyword>
<evidence type="ECO:0000256" key="4">
    <source>
        <dbReference type="ARBA" id="ARBA00014813"/>
    </source>
</evidence>